<dbReference type="AlphaFoldDB" id="A0A2N5M811"/>
<dbReference type="OrthoDB" id="9793216at2"/>
<dbReference type="Pfam" id="PF12867">
    <property type="entry name" value="DinB_2"/>
    <property type="match status" value="1"/>
</dbReference>
<organism evidence="2 3">
    <name type="scientific">Peribacillus deserti</name>
    <dbReference type="NCBI Taxonomy" id="673318"/>
    <lineage>
        <taxon>Bacteria</taxon>
        <taxon>Bacillati</taxon>
        <taxon>Bacillota</taxon>
        <taxon>Bacilli</taxon>
        <taxon>Bacillales</taxon>
        <taxon>Bacillaceae</taxon>
        <taxon>Peribacillus</taxon>
    </lineage>
</organism>
<dbReference type="InterPro" id="IPR034660">
    <property type="entry name" value="DinB/YfiT-like"/>
</dbReference>
<dbReference type="EMBL" id="PGUY01000021">
    <property type="protein sequence ID" value="PLT30487.1"/>
    <property type="molecule type" value="Genomic_DNA"/>
</dbReference>
<reference evidence="2 3" key="1">
    <citation type="submission" date="2017-11" db="EMBL/GenBank/DDBJ databases">
        <title>Comparitive Functional Genomics of Dry Heat Resistant strains isolated from the Viking Spacecraft.</title>
        <authorList>
            <person name="Seuylemezian A."/>
            <person name="Cooper K."/>
            <person name="Vaishampayan P."/>
        </authorList>
    </citation>
    <scope>NUCLEOTIDE SEQUENCE [LARGE SCALE GENOMIC DNA]</scope>
    <source>
        <strain evidence="2 3">V1-29</strain>
    </source>
</reference>
<accession>A0A2N5M811</accession>
<protein>
    <submittedName>
        <fullName evidence="2">DinB family protein</fullName>
    </submittedName>
</protein>
<feature type="domain" description="DinB-like" evidence="1">
    <location>
        <begin position="43"/>
        <end position="165"/>
    </location>
</feature>
<name>A0A2N5M811_9BACI</name>
<dbReference type="Gene3D" id="1.20.120.450">
    <property type="entry name" value="dinb family like domain"/>
    <property type="match status" value="1"/>
</dbReference>
<dbReference type="InterPro" id="IPR024775">
    <property type="entry name" value="DinB-like"/>
</dbReference>
<dbReference type="SUPFAM" id="SSF109854">
    <property type="entry name" value="DinB/YfiT-like putative metalloenzymes"/>
    <property type="match status" value="1"/>
</dbReference>
<gene>
    <name evidence="2" type="ORF">CUU66_07435</name>
</gene>
<evidence type="ECO:0000259" key="1">
    <source>
        <dbReference type="Pfam" id="PF12867"/>
    </source>
</evidence>
<dbReference type="Proteomes" id="UP000234748">
    <property type="component" value="Unassembled WGS sequence"/>
</dbReference>
<proteinExistence type="predicted"/>
<evidence type="ECO:0000313" key="2">
    <source>
        <dbReference type="EMBL" id="PLT30487.1"/>
    </source>
</evidence>
<comment type="caution">
    <text evidence="2">The sequence shown here is derived from an EMBL/GenBank/DDBJ whole genome shotgun (WGS) entry which is preliminary data.</text>
</comment>
<keyword evidence="3" id="KW-1185">Reference proteome</keyword>
<dbReference type="RefSeq" id="WP_101641049.1">
    <property type="nucleotide sequence ID" value="NZ_PGUY01000021.1"/>
</dbReference>
<sequence length="177" mass="20307">MYKLPETNEYPPYYSTYIKLVPEGDLVDLLTQQQIGMNNDYRKLTEKQAVFRYAPEKWSIKEVIGHITDTERIMGFRLLSFARGEDQALPGYDENKYVMEASFNESSLDGLLKSYSAVRLSTLHLLKSLHPSDWDKKGNANNSVISVRALAAIIAGHELHHRKIIRDRYFGSDSFTS</sequence>
<evidence type="ECO:0000313" key="3">
    <source>
        <dbReference type="Proteomes" id="UP000234748"/>
    </source>
</evidence>